<dbReference type="PANTHER" id="PTHR42685:SF18">
    <property type="entry name" value="DIGERANYLGERANYLGLYCEROPHOSPHOLIPID REDUCTASE"/>
    <property type="match status" value="1"/>
</dbReference>
<protein>
    <recommendedName>
        <fullName evidence="1">FAD-binding domain-containing protein</fullName>
    </recommendedName>
</protein>
<reference evidence="2" key="1">
    <citation type="submission" date="2018-06" db="EMBL/GenBank/DDBJ databases">
        <authorList>
            <person name="Zhirakovskaya E."/>
        </authorList>
    </citation>
    <scope>NUCLEOTIDE SEQUENCE</scope>
</reference>
<name>A0A3B0SZN2_9ZZZZ</name>
<dbReference type="PRINTS" id="PR00420">
    <property type="entry name" value="RNGMNOXGNASE"/>
</dbReference>
<sequence>MDVSTPITVVGAGPSGLASAIVLARAGKKVVVRESHKSVGARFHGDFQGLENWSVKTDVLDELRDLGIATDFPVHPILSGAAYDADGRKYEVRDEKPLYYLIRRGPSADTLDSALLQAAREAGAEMRFDDKVDRVPPDAIVATGPRRADAIATGYIFETGMADASHVSFDDRLAPWGYAYLLIANGVGTLAVCMFRDFKNHAAHLKEAVAYFERLTGVEMIDPKPFGGYGMLSHMTRVERGGRLLVGERAGLQDALAGFGMRYALVSGALAARAKISGQSYASLLKRRMRSIHHAGIVNRFVFQTLGNKRHGWALSKLSAGAARRGLRRLYGGSLLHSLLYPGVAWRYAARLNHPGCDHIDCDCPWCRMQGVH</sequence>
<dbReference type="Gene3D" id="3.50.50.60">
    <property type="entry name" value="FAD/NAD(P)-binding domain"/>
    <property type="match status" value="2"/>
</dbReference>
<dbReference type="SUPFAM" id="SSF51905">
    <property type="entry name" value="FAD/NAD(P)-binding domain"/>
    <property type="match status" value="1"/>
</dbReference>
<dbReference type="GO" id="GO:0071949">
    <property type="term" value="F:FAD binding"/>
    <property type="evidence" value="ECO:0007669"/>
    <property type="project" value="InterPro"/>
</dbReference>
<dbReference type="InterPro" id="IPR050407">
    <property type="entry name" value="Geranylgeranyl_reductase"/>
</dbReference>
<dbReference type="Pfam" id="PF01494">
    <property type="entry name" value="FAD_binding_3"/>
    <property type="match status" value="1"/>
</dbReference>
<dbReference type="EMBL" id="UOEH01000526">
    <property type="protein sequence ID" value="VAW06547.1"/>
    <property type="molecule type" value="Genomic_DNA"/>
</dbReference>
<dbReference type="InterPro" id="IPR036188">
    <property type="entry name" value="FAD/NAD-bd_sf"/>
</dbReference>
<evidence type="ECO:0000259" key="1">
    <source>
        <dbReference type="Pfam" id="PF01494"/>
    </source>
</evidence>
<dbReference type="AlphaFoldDB" id="A0A3B0SZN2"/>
<dbReference type="PANTHER" id="PTHR42685">
    <property type="entry name" value="GERANYLGERANYL DIPHOSPHATE REDUCTASE"/>
    <property type="match status" value="1"/>
</dbReference>
<evidence type="ECO:0000313" key="2">
    <source>
        <dbReference type="EMBL" id="VAW06547.1"/>
    </source>
</evidence>
<accession>A0A3B0SZN2</accession>
<gene>
    <name evidence="2" type="ORF">MNBD_ALPHA05-2264</name>
</gene>
<feature type="domain" description="FAD-binding" evidence="1">
    <location>
        <begin position="5"/>
        <end position="133"/>
    </location>
</feature>
<dbReference type="InterPro" id="IPR002938">
    <property type="entry name" value="FAD-bd"/>
</dbReference>
<organism evidence="2">
    <name type="scientific">hydrothermal vent metagenome</name>
    <dbReference type="NCBI Taxonomy" id="652676"/>
    <lineage>
        <taxon>unclassified sequences</taxon>
        <taxon>metagenomes</taxon>
        <taxon>ecological metagenomes</taxon>
    </lineage>
</organism>
<proteinExistence type="predicted"/>